<name>A0AAD7NS05_9AGAR</name>
<accession>A0AAD7NS05</accession>
<dbReference type="AlphaFoldDB" id="A0AAD7NS05"/>
<comment type="caution">
    <text evidence="2">The sequence shown here is derived from an EMBL/GenBank/DDBJ whole genome shotgun (WGS) entry which is preliminary data.</text>
</comment>
<feature type="region of interest" description="Disordered" evidence="1">
    <location>
        <begin position="33"/>
        <end position="97"/>
    </location>
</feature>
<sequence length="354" mass="38869">MSLLSTTTFPSRRHSWKSLSDVVTSVHLGTPSLGRRFRSASAPEPFVSSMQQPSIPSHKFRSPEKSALKRPTSAVYSCESSSSDSTPDSSPVPSAPSSPVHIDLWAACSPLASEDNAKNVELVSIPPLRTKRSLLTRVIKMQIFMPSSPPPPRRRRASREFPNLPPPPEWDEVSLTIDSDSDDDQLSAPITRKVRFVVSAPLPPPPSPELPSRCWDEEPTWSDFMAQDDSIKIKYWMSVTPSNCTRNKFKTTFRSTLCGCLAWEIDATGSRGSIRLPLDFHNIGFHRQQFSVCFYSPGAECLAGIHPMLFKPEAPCEVGKIQNYLGLILGASAMPIACSKASASLGDILSVQLS</sequence>
<dbReference type="EMBL" id="JARKIB010000014">
    <property type="protein sequence ID" value="KAJ7772429.1"/>
    <property type="molecule type" value="Genomic_DNA"/>
</dbReference>
<reference evidence="2" key="1">
    <citation type="submission" date="2023-03" db="EMBL/GenBank/DDBJ databases">
        <title>Massive genome expansion in bonnet fungi (Mycena s.s.) driven by repeated elements and novel gene families across ecological guilds.</title>
        <authorList>
            <consortium name="Lawrence Berkeley National Laboratory"/>
            <person name="Harder C.B."/>
            <person name="Miyauchi S."/>
            <person name="Viragh M."/>
            <person name="Kuo A."/>
            <person name="Thoen E."/>
            <person name="Andreopoulos B."/>
            <person name="Lu D."/>
            <person name="Skrede I."/>
            <person name="Drula E."/>
            <person name="Henrissat B."/>
            <person name="Morin E."/>
            <person name="Kohler A."/>
            <person name="Barry K."/>
            <person name="LaButti K."/>
            <person name="Morin E."/>
            <person name="Salamov A."/>
            <person name="Lipzen A."/>
            <person name="Mereny Z."/>
            <person name="Hegedus B."/>
            <person name="Baldrian P."/>
            <person name="Stursova M."/>
            <person name="Weitz H."/>
            <person name="Taylor A."/>
            <person name="Grigoriev I.V."/>
            <person name="Nagy L.G."/>
            <person name="Martin F."/>
            <person name="Kauserud H."/>
        </authorList>
    </citation>
    <scope>NUCLEOTIDE SEQUENCE</scope>
    <source>
        <strain evidence="2">CBHHK182m</strain>
    </source>
</reference>
<evidence type="ECO:0000256" key="1">
    <source>
        <dbReference type="SAM" id="MobiDB-lite"/>
    </source>
</evidence>
<gene>
    <name evidence="2" type="ORF">B0H16DRAFT_1451506</name>
</gene>
<dbReference type="Proteomes" id="UP001215598">
    <property type="component" value="Unassembled WGS sequence"/>
</dbReference>
<proteinExistence type="predicted"/>
<protein>
    <submittedName>
        <fullName evidence="2">Uncharacterized protein</fullName>
    </submittedName>
</protein>
<evidence type="ECO:0000313" key="2">
    <source>
        <dbReference type="EMBL" id="KAJ7772429.1"/>
    </source>
</evidence>
<organism evidence="2 3">
    <name type="scientific">Mycena metata</name>
    <dbReference type="NCBI Taxonomy" id="1033252"/>
    <lineage>
        <taxon>Eukaryota</taxon>
        <taxon>Fungi</taxon>
        <taxon>Dikarya</taxon>
        <taxon>Basidiomycota</taxon>
        <taxon>Agaricomycotina</taxon>
        <taxon>Agaricomycetes</taxon>
        <taxon>Agaricomycetidae</taxon>
        <taxon>Agaricales</taxon>
        <taxon>Marasmiineae</taxon>
        <taxon>Mycenaceae</taxon>
        <taxon>Mycena</taxon>
    </lineage>
</organism>
<feature type="region of interest" description="Disordered" evidence="1">
    <location>
        <begin position="145"/>
        <end position="185"/>
    </location>
</feature>
<feature type="compositionally biased region" description="Low complexity" evidence="1">
    <location>
        <begin position="72"/>
        <end position="97"/>
    </location>
</feature>
<keyword evidence="3" id="KW-1185">Reference proteome</keyword>
<evidence type="ECO:0000313" key="3">
    <source>
        <dbReference type="Proteomes" id="UP001215598"/>
    </source>
</evidence>